<organism evidence="1 2">
    <name type="scientific">Dinothrombium tinctorium</name>
    <dbReference type="NCBI Taxonomy" id="1965070"/>
    <lineage>
        <taxon>Eukaryota</taxon>
        <taxon>Metazoa</taxon>
        <taxon>Ecdysozoa</taxon>
        <taxon>Arthropoda</taxon>
        <taxon>Chelicerata</taxon>
        <taxon>Arachnida</taxon>
        <taxon>Acari</taxon>
        <taxon>Acariformes</taxon>
        <taxon>Trombidiformes</taxon>
        <taxon>Prostigmata</taxon>
        <taxon>Anystina</taxon>
        <taxon>Parasitengona</taxon>
        <taxon>Trombidioidea</taxon>
        <taxon>Trombidiidae</taxon>
        <taxon>Dinothrombium</taxon>
    </lineage>
</organism>
<sequence>MRMRKNSRSGFLITIIWKTCICSEK</sequence>
<evidence type="ECO:0000313" key="1">
    <source>
        <dbReference type="EMBL" id="RWR98414.1"/>
    </source>
</evidence>
<protein>
    <submittedName>
        <fullName evidence="1">Uncharacterized protein</fullName>
    </submittedName>
</protein>
<proteinExistence type="predicted"/>
<dbReference type="EMBL" id="NCKU01022222">
    <property type="protein sequence ID" value="RWR98414.1"/>
    <property type="molecule type" value="Genomic_DNA"/>
</dbReference>
<accession>A0A3S3N9M0</accession>
<keyword evidence="2" id="KW-1185">Reference proteome</keyword>
<name>A0A3S3N9M0_9ACAR</name>
<evidence type="ECO:0000313" key="2">
    <source>
        <dbReference type="Proteomes" id="UP000285301"/>
    </source>
</evidence>
<gene>
    <name evidence="1" type="ORF">B4U79_03275</name>
</gene>
<dbReference type="AlphaFoldDB" id="A0A3S3N9M0"/>
<reference evidence="1 2" key="1">
    <citation type="journal article" date="2018" name="Gigascience">
        <title>Genomes of trombidid mites reveal novel predicted allergens and laterally-transferred genes associated with secondary metabolism.</title>
        <authorList>
            <person name="Dong X."/>
            <person name="Chaisiri K."/>
            <person name="Xia D."/>
            <person name="Armstrong S.D."/>
            <person name="Fang Y."/>
            <person name="Donnelly M.J."/>
            <person name="Kadowaki T."/>
            <person name="McGarry J.W."/>
            <person name="Darby A.C."/>
            <person name="Makepeace B.L."/>
        </authorList>
    </citation>
    <scope>NUCLEOTIDE SEQUENCE [LARGE SCALE GENOMIC DNA]</scope>
    <source>
        <strain evidence="1">UoL-WK</strain>
    </source>
</reference>
<dbReference type="Proteomes" id="UP000285301">
    <property type="component" value="Unassembled WGS sequence"/>
</dbReference>
<comment type="caution">
    <text evidence="1">The sequence shown here is derived from an EMBL/GenBank/DDBJ whole genome shotgun (WGS) entry which is preliminary data.</text>
</comment>